<dbReference type="Proteomes" id="UP000633418">
    <property type="component" value="Chromosome"/>
</dbReference>
<dbReference type="InterPro" id="IPR024410">
    <property type="entry name" value="Phage_TAC_12"/>
</dbReference>
<organism evidence="1 2">
    <name type="scientific">Pseudomonas xantholysinigenes</name>
    <dbReference type="NCBI Taxonomy" id="2745490"/>
    <lineage>
        <taxon>Bacteria</taxon>
        <taxon>Pseudomonadati</taxon>
        <taxon>Pseudomonadota</taxon>
        <taxon>Gammaproteobacteria</taxon>
        <taxon>Pseudomonadales</taxon>
        <taxon>Pseudomonadaceae</taxon>
        <taxon>Pseudomonas</taxon>
    </lineage>
</organism>
<dbReference type="KEGG" id="pxn:HU772_018790"/>
<protein>
    <submittedName>
        <fullName evidence="1">Phage tail assembly chaperone family protein, TAC</fullName>
    </submittedName>
</protein>
<name>A0A9E6PV96_9PSED</name>
<dbReference type="RefSeq" id="WP_186660089.1">
    <property type="nucleotide sequence ID" value="NZ_CP077095.1"/>
</dbReference>
<evidence type="ECO:0000313" key="2">
    <source>
        <dbReference type="Proteomes" id="UP000633418"/>
    </source>
</evidence>
<proteinExistence type="predicted"/>
<dbReference type="EMBL" id="CP077095">
    <property type="protein sequence ID" value="QXI37368.1"/>
    <property type="molecule type" value="Genomic_DNA"/>
</dbReference>
<evidence type="ECO:0000313" key="1">
    <source>
        <dbReference type="EMBL" id="QXI37368.1"/>
    </source>
</evidence>
<sequence>MNINQLKALGGIVDSQRVRKEVLWNRPDPQSGEVQAQSLVVHVRRHSFGVIERLFAEQESSHSRNAHYLAASISLGEEGEEPLSVEDAFNLEPSLGFVLLNAINEVNGTGNTPAKN</sequence>
<gene>
    <name evidence="1" type="ORF">HU772_018790</name>
</gene>
<accession>A0A9E6PV96</accession>
<reference evidence="1 2" key="1">
    <citation type="journal article" date="2020" name="Microorganisms">
        <title>Reliable Identification of Environmental Pseudomonas Isolates Using the rpoD Gene.</title>
        <authorList>
            <consortium name="The Broad Institute Genome Sequencing Platform"/>
            <person name="Girard L."/>
            <person name="Lood C."/>
            <person name="Rokni-Zadeh H."/>
            <person name="van Noort V."/>
            <person name="Lavigne R."/>
            <person name="De Mot R."/>
        </authorList>
    </citation>
    <scope>NUCLEOTIDE SEQUENCE [LARGE SCALE GENOMIC DNA]</scope>
    <source>
        <strain evidence="1 2">RW9S1A</strain>
    </source>
</reference>
<reference evidence="1 2" key="2">
    <citation type="journal article" date="2021" name="Microorganisms">
        <title>The Ever-Expanding Pseudomonas Genus: Description of 43 New Species and Partition of the Pseudomonas putida Group.</title>
        <authorList>
            <person name="Girard L."/>
            <person name="Lood C."/>
            <person name="Hofte M."/>
            <person name="Vandamme P."/>
            <person name="Rokni-Zadeh H."/>
            <person name="van Noort V."/>
            <person name="Lavigne R."/>
            <person name="De Mot R."/>
        </authorList>
    </citation>
    <scope>NUCLEOTIDE SEQUENCE [LARGE SCALE GENOMIC DNA]</scope>
    <source>
        <strain evidence="1 2">RW9S1A</strain>
    </source>
</reference>
<dbReference type="AlphaFoldDB" id="A0A9E6PV96"/>
<dbReference type="Pfam" id="PF16459">
    <property type="entry name" value="Phage_TAC_13"/>
    <property type="match status" value="1"/>
</dbReference>
<keyword evidence="2" id="KW-1185">Reference proteome</keyword>